<proteinExistence type="predicted"/>
<dbReference type="Proteomes" id="UP000573327">
    <property type="component" value="Unassembled WGS sequence"/>
</dbReference>
<evidence type="ECO:0000256" key="1">
    <source>
        <dbReference type="ARBA" id="ARBA00001974"/>
    </source>
</evidence>
<keyword evidence="3" id="KW-0274">FAD</keyword>
<dbReference type="Pfam" id="PF01266">
    <property type="entry name" value="DAO"/>
    <property type="match status" value="1"/>
</dbReference>
<gene>
    <name evidence="6" type="ORF">F4556_000394</name>
</gene>
<evidence type="ECO:0000256" key="2">
    <source>
        <dbReference type="ARBA" id="ARBA00022630"/>
    </source>
</evidence>
<dbReference type="PANTHER" id="PTHR10961:SF7">
    <property type="entry name" value="FAD DEPENDENT OXIDOREDUCTASE DOMAIN-CONTAINING PROTEIN"/>
    <property type="match status" value="1"/>
</dbReference>
<dbReference type="AlphaFoldDB" id="A0A7W7S6N6"/>
<evidence type="ECO:0000313" key="6">
    <source>
        <dbReference type="EMBL" id="MBB4944859.1"/>
    </source>
</evidence>
<reference evidence="6 7" key="1">
    <citation type="submission" date="2020-08" db="EMBL/GenBank/DDBJ databases">
        <title>Sequencing the genomes of 1000 actinobacteria strains.</title>
        <authorList>
            <person name="Klenk H.-P."/>
        </authorList>
    </citation>
    <scope>NUCLEOTIDE SEQUENCE [LARGE SCALE GENOMIC DNA]</scope>
    <source>
        <strain evidence="6 7">DSM 44786</strain>
    </source>
</reference>
<dbReference type="InterPro" id="IPR045170">
    <property type="entry name" value="MTOX"/>
</dbReference>
<name>A0A7W7S6N6_9ACTN</name>
<evidence type="ECO:0000256" key="4">
    <source>
        <dbReference type="ARBA" id="ARBA00023002"/>
    </source>
</evidence>
<dbReference type="GO" id="GO:0050660">
    <property type="term" value="F:flavin adenine dinucleotide binding"/>
    <property type="evidence" value="ECO:0007669"/>
    <property type="project" value="InterPro"/>
</dbReference>
<dbReference type="RefSeq" id="WP_184911084.1">
    <property type="nucleotide sequence ID" value="NZ_JACHJR010000001.1"/>
</dbReference>
<evidence type="ECO:0000256" key="3">
    <source>
        <dbReference type="ARBA" id="ARBA00022827"/>
    </source>
</evidence>
<keyword evidence="4" id="KW-0560">Oxidoreductase</keyword>
<dbReference type="Gene3D" id="3.50.50.60">
    <property type="entry name" value="FAD/NAD(P)-binding domain"/>
    <property type="match status" value="1"/>
</dbReference>
<keyword evidence="7" id="KW-1185">Reference proteome</keyword>
<evidence type="ECO:0000259" key="5">
    <source>
        <dbReference type="Pfam" id="PF01266"/>
    </source>
</evidence>
<evidence type="ECO:0000313" key="7">
    <source>
        <dbReference type="Proteomes" id="UP000573327"/>
    </source>
</evidence>
<dbReference type="PANTHER" id="PTHR10961">
    <property type="entry name" value="PEROXISOMAL SARCOSINE OXIDASE"/>
    <property type="match status" value="1"/>
</dbReference>
<accession>A0A7W7S6N6</accession>
<comment type="caution">
    <text evidence="6">The sequence shown here is derived from an EMBL/GenBank/DDBJ whole genome shotgun (WGS) entry which is preliminary data.</text>
</comment>
<dbReference type="Gene3D" id="3.30.9.10">
    <property type="entry name" value="D-Amino Acid Oxidase, subunit A, domain 2"/>
    <property type="match status" value="1"/>
</dbReference>
<dbReference type="EMBL" id="JACHJR010000001">
    <property type="protein sequence ID" value="MBB4944859.1"/>
    <property type="molecule type" value="Genomic_DNA"/>
</dbReference>
<dbReference type="GO" id="GO:0008115">
    <property type="term" value="F:sarcosine oxidase activity"/>
    <property type="evidence" value="ECO:0007669"/>
    <property type="project" value="TreeGrafter"/>
</dbReference>
<dbReference type="SUPFAM" id="SSF51905">
    <property type="entry name" value="FAD/NAD(P)-binding domain"/>
    <property type="match status" value="1"/>
</dbReference>
<keyword evidence="2" id="KW-0285">Flavoprotein</keyword>
<feature type="domain" description="FAD dependent oxidoreductase" evidence="5">
    <location>
        <begin position="7"/>
        <end position="346"/>
    </location>
</feature>
<sequence>MATEARRVLVVGAGVTGLLTAVRASLAGHQVTVLDRGAIPNPGSTSFDQHRAVRALDPDDLAGTRRTAVAHRRWLAMEALLGTKFYRQVGMLSAWPAAEIDQVTAAAADAQLPVTLMDPAKFPHVRFPADSVGVLEHQGGVLLADHALAAVVRWLAEQPNVTLRPWQEVKAVDPETGQVHLPDAETLESDLTLIATGPWSKNLVDLPMLLHRQTLVYLKPPEDLAAVWERTPGIGRIGSEGTAWLLPPGEGTLLKASSATVCREADLAADGSPAEELRWAEQVLSEPILTDPKRYTVMAVKRCHYLVDAGTGAAHLIQLGPKTWARTASGGDGFRTAPLVADRIAAALEDTDYLGEEAK</sequence>
<dbReference type="InterPro" id="IPR036188">
    <property type="entry name" value="FAD/NAD-bd_sf"/>
</dbReference>
<comment type="cofactor">
    <cofactor evidence="1">
        <name>FAD</name>
        <dbReference type="ChEBI" id="CHEBI:57692"/>
    </cofactor>
</comment>
<protein>
    <submittedName>
        <fullName evidence="6">Glycine/D-amino acid oxidase-like deaminating enzyme</fullName>
    </submittedName>
</protein>
<dbReference type="InterPro" id="IPR006076">
    <property type="entry name" value="FAD-dep_OxRdtase"/>
</dbReference>
<organism evidence="6 7">
    <name type="scientific">Kitasatospora gansuensis</name>
    <dbReference type="NCBI Taxonomy" id="258050"/>
    <lineage>
        <taxon>Bacteria</taxon>
        <taxon>Bacillati</taxon>
        <taxon>Actinomycetota</taxon>
        <taxon>Actinomycetes</taxon>
        <taxon>Kitasatosporales</taxon>
        <taxon>Streptomycetaceae</taxon>
        <taxon>Kitasatospora</taxon>
    </lineage>
</organism>